<dbReference type="Proteomes" id="UP000229383">
    <property type="component" value="Unassembled WGS sequence"/>
</dbReference>
<feature type="domain" description="Glycosyltransferase subfamily 4-like N-terminal" evidence="2">
    <location>
        <begin position="14"/>
        <end position="175"/>
    </location>
</feature>
<dbReference type="InterPro" id="IPR028098">
    <property type="entry name" value="Glyco_trans_4-like_N"/>
</dbReference>
<name>A0A2H0TFL8_9BACT</name>
<organism evidence="3 4">
    <name type="scientific">Candidatus Niyogibacteria bacterium CG10_big_fil_rev_8_21_14_0_10_42_19</name>
    <dbReference type="NCBI Taxonomy" id="1974725"/>
    <lineage>
        <taxon>Bacteria</taxon>
        <taxon>Candidatus Niyogiibacteriota</taxon>
    </lineage>
</organism>
<dbReference type="Gene3D" id="3.40.50.2000">
    <property type="entry name" value="Glycogen Phosphorylase B"/>
    <property type="match status" value="2"/>
</dbReference>
<comment type="caution">
    <text evidence="3">The sequence shown here is derived from an EMBL/GenBank/DDBJ whole genome shotgun (WGS) entry which is preliminary data.</text>
</comment>
<protein>
    <recommendedName>
        <fullName evidence="5">Glycosyltransferase family 1 protein</fullName>
    </recommendedName>
</protein>
<dbReference type="GO" id="GO:0016757">
    <property type="term" value="F:glycosyltransferase activity"/>
    <property type="evidence" value="ECO:0007669"/>
    <property type="project" value="InterPro"/>
</dbReference>
<dbReference type="PANTHER" id="PTHR12526:SF630">
    <property type="entry name" value="GLYCOSYLTRANSFERASE"/>
    <property type="match status" value="1"/>
</dbReference>
<dbReference type="EMBL" id="PFCN01000023">
    <property type="protein sequence ID" value="PIR70341.1"/>
    <property type="molecule type" value="Genomic_DNA"/>
</dbReference>
<accession>A0A2H0TFL8</accession>
<evidence type="ECO:0000259" key="2">
    <source>
        <dbReference type="Pfam" id="PF13439"/>
    </source>
</evidence>
<dbReference type="CDD" id="cd03808">
    <property type="entry name" value="GT4_CapM-like"/>
    <property type="match status" value="1"/>
</dbReference>
<dbReference type="SUPFAM" id="SSF53756">
    <property type="entry name" value="UDP-Glycosyltransferase/glycogen phosphorylase"/>
    <property type="match status" value="1"/>
</dbReference>
<gene>
    <name evidence="3" type="ORF">COU46_01880</name>
</gene>
<evidence type="ECO:0000313" key="4">
    <source>
        <dbReference type="Proteomes" id="UP000229383"/>
    </source>
</evidence>
<reference evidence="4" key="1">
    <citation type="submission" date="2017-09" db="EMBL/GenBank/DDBJ databases">
        <title>Depth-based differentiation of microbial function through sediment-hosted aquifers and enrichment of novel symbionts in the deep terrestrial subsurface.</title>
        <authorList>
            <person name="Probst A.J."/>
            <person name="Ladd B."/>
            <person name="Jarett J.K."/>
            <person name="Geller-Mcgrath D.E."/>
            <person name="Sieber C.M.K."/>
            <person name="Emerson J.B."/>
            <person name="Anantharaman K."/>
            <person name="Thomas B.C."/>
            <person name="Malmstrom R."/>
            <person name="Stieglmeier M."/>
            <person name="Klingl A."/>
            <person name="Woyke T."/>
            <person name="Ryan C.M."/>
            <person name="Banfield J.F."/>
        </authorList>
    </citation>
    <scope>NUCLEOTIDE SEQUENCE [LARGE SCALE GENOMIC DNA]</scope>
</reference>
<dbReference type="AlphaFoldDB" id="A0A2H0TFL8"/>
<evidence type="ECO:0000259" key="1">
    <source>
        <dbReference type="Pfam" id="PF00534"/>
    </source>
</evidence>
<dbReference type="Pfam" id="PF00534">
    <property type="entry name" value="Glycos_transf_1"/>
    <property type="match status" value="1"/>
</dbReference>
<dbReference type="InterPro" id="IPR001296">
    <property type="entry name" value="Glyco_trans_1"/>
</dbReference>
<sequence>MKKKILFIITKSKWGGAQRYVYDIVTNLDKNEFEASVALGYGGALADELRKSGVKTHLIKTTRNVALVEDIKTFVKLLKIISEERPDIVHLNSSKIGGIGAVAARIMMVPKIIFTVHGWAFEEDRPMFQKIAILFTSWLSSLFHHRIICVSEHTKNGAKSIGRGYDKCITIHNAVKEIDFENKKDARNFLRKKTGSTASDDAVWIGTISELTKNKGLEYSIKALNKIKDLDWVFVIMGEGELRTKIQEEIKIAGLENRIYLAGHIENAPKYLKALDIFTLSSVKEGLPYVLLEAGSAGIPVVATNVGGISEIIRNERSGLLVPPKDPKAISNALEKLIKNTKTRENYGNHLKNRVEANFKFEIMIEKTNKIYKQ</sequence>
<proteinExistence type="predicted"/>
<feature type="domain" description="Glycosyl transferase family 1" evidence="1">
    <location>
        <begin position="200"/>
        <end position="352"/>
    </location>
</feature>
<dbReference type="Pfam" id="PF13439">
    <property type="entry name" value="Glyco_transf_4"/>
    <property type="match status" value="1"/>
</dbReference>
<dbReference type="PANTHER" id="PTHR12526">
    <property type="entry name" value="GLYCOSYLTRANSFERASE"/>
    <property type="match status" value="1"/>
</dbReference>
<evidence type="ECO:0008006" key="5">
    <source>
        <dbReference type="Google" id="ProtNLM"/>
    </source>
</evidence>
<evidence type="ECO:0000313" key="3">
    <source>
        <dbReference type="EMBL" id="PIR70341.1"/>
    </source>
</evidence>